<dbReference type="InterPro" id="IPR036689">
    <property type="entry name" value="ESAT-6-like_sf"/>
</dbReference>
<sequence>MTMPTVQTSEPGMEAAAKEFASKAGEFNGHLRAVNGEMRTLQASWRGDASNSFNHAMDNWEASFQTVINQLLRMMDVMGATTAGYRAAEEDASQTAQAFSSALPGV</sequence>
<dbReference type="EMBL" id="FMCU01000013">
    <property type="protein sequence ID" value="SCF40100.1"/>
    <property type="molecule type" value="Genomic_DNA"/>
</dbReference>
<keyword evidence="3" id="KW-1185">Reference proteome</keyword>
<dbReference type="NCBIfam" id="TIGR03930">
    <property type="entry name" value="WXG100_ESAT6"/>
    <property type="match status" value="1"/>
</dbReference>
<evidence type="ECO:0000256" key="1">
    <source>
        <dbReference type="RuleBase" id="RU362001"/>
    </source>
</evidence>
<accession>A0A1C5A4H1</accession>
<dbReference type="RefSeq" id="WP_091250196.1">
    <property type="nucleotide sequence ID" value="NZ_CP192025.1"/>
</dbReference>
<dbReference type="InterPro" id="IPR010310">
    <property type="entry name" value="T7SS_ESAT-6-like"/>
</dbReference>
<comment type="similarity">
    <text evidence="1">Belongs to the WXG100 family.</text>
</comment>
<dbReference type="OrthoDB" id="4554345at2"/>
<protein>
    <recommendedName>
        <fullName evidence="1">ESAT-6-like protein</fullName>
    </recommendedName>
</protein>
<evidence type="ECO:0000313" key="2">
    <source>
        <dbReference type="EMBL" id="SCF40100.1"/>
    </source>
</evidence>
<dbReference type="Pfam" id="PF06013">
    <property type="entry name" value="WXG100"/>
    <property type="match status" value="1"/>
</dbReference>
<name>A0A1C5A4H1_9ACTN</name>
<dbReference type="Proteomes" id="UP000198797">
    <property type="component" value="Unassembled WGS sequence"/>
</dbReference>
<dbReference type="SUPFAM" id="SSF140453">
    <property type="entry name" value="EsxAB dimer-like"/>
    <property type="match status" value="1"/>
</dbReference>
<dbReference type="STRING" id="121616.GA0070216_113114"/>
<evidence type="ECO:0000313" key="3">
    <source>
        <dbReference type="Proteomes" id="UP000198797"/>
    </source>
</evidence>
<organism evidence="2 3">
    <name type="scientific">Micromonospora matsumotoense</name>
    <dbReference type="NCBI Taxonomy" id="121616"/>
    <lineage>
        <taxon>Bacteria</taxon>
        <taxon>Bacillati</taxon>
        <taxon>Actinomycetota</taxon>
        <taxon>Actinomycetes</taxon>
        <taxon>Micromonosporales</taxon>
        <taxon>Micromonosporaceae</taxon>
        <taxon>Micromonospora</taxon>
    </lineage>
</organism>
<dbReference type="AlphaFoldDB" id="A0A1C5A4H1"/>
<gene>
    <name evidence="2" type="ORF">GA0070216_113114</name>
</gene>
<reference evidence="3" key="1">
    <citation type="submission" date="2016-06" db="EMBL/GenBank/DDBJ databases">
        <authorList>
            <person name="Varghese N."/>
            <person name="Submissions Spin"/>
        </authorList>
    </citation>
    <scope>NUCLEOTIDE SEQUENCE [LARGE SCALE GENOMIC DNA]</scope>
    <source>
        <strain evidence="3">DSM 44100</strain>
    </source>
</reference>
<dbReference type="Gene3D" id="1.10.287.1060">
    <property type="entry name" value="ESAT-6-like"/>
    <property type="match status" value="1"/>
</dbReference>
<proteinExistence type="inferred from homology"/>